<keyword evidence="3" id="KW-1185">Reference proteome</keyword>
<feature type="region of interest" description="Disordered" evidence="1">
    <location>
        <begin position="107"/>
        <end position="147"/>
    </location>
</feature>
<evidence type="ECO:0000256" key="1">
    <source>
        <dbReference type="SAM" id="MobiDB-lite"/>
    </source>
</evidence>
<reference evidence="2" key="1">
    <citation type="submission" date="2020-05" db="EMBL/GenBank/DDBJ databases">
        <title>WGS assembly of Panicum virgatum.</title>
        <authorList>
            <person name="Lovell J.T."/>
            <person name="Jenkins J."/>
            <person name="Shu S."/>
            <person name="Juenger T.E."/>
            <person name="Schmutz J."/>
        </authorList>
    </citation>
    <scope>NUCLEOTIDE SEQUENCE</scope>
    <source>
        <strain evidence="2">AP13</strain>
    </source>
</reference>
<feature type="region of interest" description="Disordered" evidence="1">
    <location>
        <begin position="200"/>
        <end position="232"/>
    </location>
</feature>
<dbReference type="Proteomes" id="UP000823388">
    <property type="component" value="Chromosome 9N"/>
</dbReference>
<accession>A0A8T0MBS2</accession>
<comment type="caution">
    <text evidence="2">The sequence shown here is derived from an EMBL/GenBank/DDBJ whole genome shotgun (WGS) entry which is preliminary data.</text>
</comment>
<dbReference type="EMBL" id="CM029054">
    <property type="protein sequence ID" value="KAG2534297.1"/>
    <property type="molecule type" value="Genomic_DNA"/>
</dbReference>
<name>A0A8T0MBS2_PANVG</name>
<organism evidence="2 3">
    <name type="scientific">Panicum virgatum</name>
    <name type="common">Blackwell switchgrass</name>
    <dbReference type="NCBI Taxonomy" id="38727"/>
    <lineage>
        <taxon>Eukaryota</taxon>
        <taxon>Viridiplantae</taxon>
        <taxon>Streptophyta</taxon>
        <taxon>Embryophyta</taxon>
        <taxon>Tracheophyta</taxon>
        <taxon>Spermatophyta</taxon>
        <taxon>Magnoliopsida</taxon>
        <taxon>Liliopsida</taxon>
        <taxon>Poales</taxon>
        <taxon>Poaceae</taxon>
        <taxon>PACMAD clade</taxon>
        <taxon>Panicoideae</taxon>
        <taxon>Panicodae</taxon>
        <taxon>Paniceae</taxon>
        <taxon>Panicinae</taxon>
        <taxon>Panicum</taxon>
        <taxon>Panicum sect. Hiantes</taxon>
    </lineage>
</organism>
<feature type="compositionally biased region" description="Polar residues" evidence="1">
    <location>
        <begin position="210"/>
        <end position="232"/>
    </location>
</feature>
<evidence type="ECO:0000313" key="2">
    <source>
        <dbReference type="EMBL" id="KAG2534297.1"/>
    </source>
</evidence>
<dbReference type="AlphaFoldDB" id="A0A8T0MBS2"/>
<proteinExistence type="predicted"/>
<gene>
    <name evidence="2" type="ORF">PVAP13_9NG282473</name>
</gene>
<protein>
    <submittedName>
        <fullName evidence="2">Uncharacterized protein</fullName>
    </submittedName>
</protein>
<sequence length="232" mass="23965">MACRDLRRNTSESMRVHATTSFTVAPSNSLRARSPSASLAVTACPSSATVYRGARRSSLKWQVNVDPWRPPRRGTGVAALGFPPSNCWRAARRGRASSPVSQTAAALAAEAGHGGGAGERQHGVPTADQGRRAQGSWETQRREPLGSRIARAARGRLPATGWLAALAAEAGDGGGAGEEATALADLRSCGRGAPVTLNTQRPAGGAGHTHNGSCKSCSDVWSTSSRPMSEGA</sequence>
<evidence type="ECO:0000313" key="3">
    <source>
        <dbReference type="Proteomes" id="UP000823388"/>
    </source>
</evidence>